<sequence length="56" mass="6318">MVNGASRRQNVGNRQRYTHNLELRILRQVIISQKVTLGLCSAFSRLSAVHLRGSIV</sequence>
<organism evidence="1">
    <name type="scientific">Oryza brachyantha</name>
    <name type="common">malo sina</name>
    <dbReference type="NCBI Taxonomy" id="4533"/>
    <lineage>
        <taxon>Eukaryota</taxon>
        <taxon>Viridiplantae</taxon>
        <taxon>Streptophyta</taxon>
        <taxon>Embryophyta</taxon>
        <taxon>Tracheophyta</taxon>
        <taxon>Spermatophyta</taxon>
        <taxon>Magnoliopsida</taxon>
        <taxon>Liliopsida</taxon>
        <taxon>Poales</taxon>
        <taxon>Poaceae</taxon>
        <taxon>BOP clade</taxon>
        <taxon>Oryzoideae</taxon>
        <taxon>Oryzeae</taxon>
        <taxon>Oryzinae</taxon>
        <taxon>Oryza</taxon>
    </lineage>
</organism>
<proteinExistence type="predicted"/>
<evidence type="ECO:0000313" key="1">
    <source>
        <dbReference type="EnsemblPlants" id="OB01G53340.1"/>
    </source>
</evidence>
<name>J3L7X8_ORYBR</name>
<reference evidence="1" key="1">
    <citation type="journal article" date="2013" name="Nat. Commun.">
        <title>Whole-genome sequencing of Oryza brachyantha reveals mechanisms underlying Oryza genome evolution.</title>
        <authorList>
            <person name="Chen J."/>
            <person name="Huang Q."/>
            <person name="Gao D."/>
            <person name="Wang J."/>
            <person name="Lang Y."/>
            <person name="Liu T."/>
            <person name="Li B."/>
            <person name="Bai Z."/>
            <person name="Luis Goicoechea J."/>
            <person name="Liang C."/>
            <person name="Chen C."/>
            <person name="Zhang W."/>
            <person name="Sun S."/>
            <person name="Liao Y."/>
            <person name="Zhang X."/>
            <person name="Yang L."/>
            <person name="Song C."/>
            <person name="Wang M."/>
            <person name="Shi J."/>
            <person name="Liu G."/>
            <person name="Liu J."/>
            <person name="Zhou H."/>
            <person name="Zhou W."/>
            <person name="Yu Q."/>
            <person name="An N."/>
            <person name="Chen Y."/>
            <person name="Cai Q."/>
            <person name="Wang B."/>
            <person name="Liu B."/>
            <person name="Min J."/>
            <person name="Huang Y."/>
            <person name="Wu H."/>
            <person name="Li Z."/>
            <person name="Zhang Y."/>
            <person name="Yin Y."/>
            <person name="Song W."/>
            <person name="Jiang J."/>
            <person name="Jackson S.A."/>
            <person name="Wing R.A."/>
            <person name="Wang J."/>
            <person name="Chen M."/>
        </authorList>
    </citation>
    <scope>NUCLEOTIDE SEQUENCE [LARGE SCALE GENOMIC DNA]</scope>
    <source>
        <strain evidence="1">cv. IRGC 101232</strain>
    </source>
</reference>
<dbReference type="Gramene" id="OB01G53340.1">
    <property type="protein sequence ID" value="OB01G53340.1"/>
    <property type="gene ID" value="OB01G53340"/>
</dbReference>
<keyword evidence="2" id="KW-1185">Reference proteome</keyword>
<dbReference type="EnsemblPlants" id="OB01G53340.1">
    <property type="protein sequence ID" value="OB01G53340.1"/>
    <property type="gene ID" value="OB01G53340"/>
</dbReference>
<dbReference type="Proteomes" id="UP000006038">
    <property type="component" value="Chromosome 1"/>
</dbReference>
<dbReference type="AlphaFoldDB" id="J3L7X8"/>
<evidence type="ECO:0000313" key="2">
    <source>
        <dbReference type="Proteomes" id="UP000006038"/>
    </source>
</evidence>
<accession>J3L7X8</accession>
<dbReference type="HOGENOM" id="CLU_3017454_0_0_1"/>
<reference evidence="1" key="2">
    <citation type="submission" date="2013-04" db="UniProtKB">
        <authorList>
            <consortium name="EnsemblPlants"/>
        </authorList>
    </citation>
    <scope>IDENTIFICATION</scope>
</reference>
<protein>
    <submittedName>
        <fullName evidence="1">Uncharacterized protein</fullName>
    </submittedName>
</protein>